<proteinExistence type="predicted"/>
<dbReference type="HOGENOM" id="CLU_2428413_0_0_1"/>
<accession>F8P261</accession>
<dbReference type="Proteomes" id="UP000008064">
    <property type="component" value="Unassembled WGS sequence"/>
</dbReference>
<name>F8P261_SERL9</name>
<protein>
    <submittedName>
        <fullName evidence="1">Uncharacterized protein</fullName>
    </submittedName>
</protein>
<organism>
    <name type="scientific">Serpula lacrymans var. lacrymans (strain S7.9)</name>
    <name type="common">Dry rot fungus</name>
    <dbReference type="NCBI Taxonomy" id="578457"/>
    <lineage>
        <taxon>Eukaryota</taxon>
        <taxon>Fungi</taxon>
        <taxon>Dikarya</taxon>
        <taxon>Basidiomycota</taxon>
        <taxon>Agaricomycotina</taxon>
        <taxon>Agaricomycetes</taxon>
        <taxon>Agaricomycetidae</taxon>
        <taxon>Boletales</taxon>
        <taxon>Coniophorineae</taxon>
        <taxon>Serpulaceae</taxon>
        <taxon>Serpula</taxon>
    </lineage>
</organism>
<dbReference type="GeneID" id="18810392"/>
<reference evidence="1" key="1">
    <citation type="submission" date="2011-04" db="EMBL/GenBank/DDBJ databases">
        <title>Evolution of plant cell wall degrading machinery underlies the functional diversity of forest fungi.</title>
        <authorList>
            <consortium name="US DOE Joint Genome Institute (JGI-PGF)"/>
            <person name="Eastwood D.C."/>
            <person name="Floudas D."/>
            <person name="Binder M."/>
            <person name="Majcherczyk A."/>
            <person name="Schneider P."/>
            <person name="Aerts A."/>
            <person name="Asiegbu F.O."/>
            <person name="Baker S.E."/>
            <person name="Barry K."/>
            <person name="Bendiksby M."/>
            <person name="Blumentritt M."/>
            <person name="Coutinho P.M."/>
            <person name="Cullen D."/>
            <person name="Cullen D."/>
            <person name="Gathman A."/>
            <person name="Goodell B."/>
            <person name="Henrissat B."/>
            <person name="Ihrmark K."/>
            <person name="Kauserud H."/>
            <person name="Kohler A."/>
            <person name="LaButti K."/>
            <person name="Lapidus A."/>
            <person name="Lavin J.L."/>
            <person name="Lee Y.-H."/>
            <person name="Lindquist E."/>
            <person name="Lilly W."/>
            <person name="Lucas S."/>
            <person name="Morin E."/>
            <person name="Murat C."/>
            <person name="Oguiza J.A."/>
            <person name="Park J."/>
            <person name="Pisabarro A.G."/>
            <person name="Riley R."/>
            <person name="Rosling A."/>
            <person name="Salamov A."/>
            <person name="Schmidt O."/>
            <person name="Schmutz J."/>
            <person name="Skrede I."/>
            <person name="Stenlid J."/>
            <person name="Wiebenga A."/>
            <person name="Xie X."/>
            <person name="Kues U."/>
            <person name="Hibbett D.S."/>
            <person name="Hoffmeister D."/>
            <person name="Hogberg N."/>
            <person name="Martin F."/>
            <person name="Grigoriev I.V."/>
            <person name="Watkinson S.C."/>
        </authorList>
    </citation>
    <scope>NUCLEOTIDE SEQUENCE</scope>
    <source>
        <strain evidence="1">S7.9</strain>
    </source>
</reference>
<sequence length="91" mass="10093">MQRVLSAERKERLAVSHPGFHTRGPETSTLEIRTRSWISPQRGKIFLVTQLVSTFSSSCVVLCTGNATGYITCKRTSKSSYKRITGKIAST</sequence>
<dbReference type="KEGG" id="sla:SERLADRAFT_371466"/>
<dbReference type="AlphaFoldDB" id="F8P261"/>
<dbReference type="EMBL" id="GL945436">
    <property type="protein sequence ID" value="EGO23239.1"/>
    <property type="molecule type" value="Genomic_DNA"/>
</dbReference>
<evidence type="ECO:0000313" key="1">
    <source>
        <dbReference type="EMBL" id="EGO23239.1"/>
    </source>
</evidence>
<gene>
    <name evidence="1" type="ORF">SERLADRAFT_371466</name>
</gene>
<dbReference type="RefSeq" id="XP_007320479.1">
    <property type="nucleotide sequence ID" value="XM_007320417.1"/>
</dbReference>